<accession>A0A0C1EMY8</accession>
<dbReference type="Gene3D" id="6.10.180.10">
    <property type="entry name" value="Antitoxin ParD"/>
    <property type="match status" value="1"/>
</dbReference>
<name>A0A0C1EMY8_9BACT</name>
<evidence type="ECO:0000313" key="3">
    <source>
        <dbReference type="Proteomes" id="UP000031307"/>
    </source>
</evidence>
<organism evidence="2 3">
    <name type="scientific">Parachlamydia acanthamoebae</name>
    <dbReference type="NCBI Taxonomy" id="83552"/>
    <lineage>
        <taxon>Bacteria</taxon>
        <taxon>Pseudomonadati</taxon>
        <taxon>Chlamydiota</taxon>
        <taxon>Chlamydiia</taxon>
        <taxon>Parachlamydiales</taxon>
        <taxon>Parachlamydiaceae</taxon>
        <taxon>Parachlamydia</taxon>
    </lineage>
</organism>
<dbReference type="SUPFAM" id="SSF47598">
    <property type="entry name" value="Ribbon-helix-helix"/>
    <property type="match status" value="1"/>
</dbReference>
<proteinExistence type="predicted"/>
<reference evidence="2 3" key="1">
    <citation type="journal article" date="2014" name="Mol. Biol. Evol.">
        <title>Massive expansion of Ubiquitination-related gene families within the Chlamydiae.</title>
        <authorList>
            <person name="Domman D."/>
            <person name="Collingro A."/>
            <person name="Lagkouvardos I."/>
            <person name="Gehre L."/>
            <person name="Weinmaier T."/>
            <person name="Rattei T."/>
            <person name="Subtil A."/>
            <person name="Horn M."/>
        </authorList>
    </citation>
    <scope>NUCLEOTIDE SEQUENCE [LARGE SCALE GENOMIC DNA]</scope>
    <source>
        <strain evidence="2 3">OEW1</strain>
    </source>
</reference>
<dbReference type="Pfam" id="PF09386">
    <property type="entry name" value="ParD"/>
    <property type="match status" value="1"/>
</dbReference>
<dbReference type="InterPro" id="IPR038296">
    <property type="entry name" value="ParD_sf"/>
</dbReference>
<sequence>MKQNPKPSTVRLTIDFPLDQHTYIKMLAAKEGVSLRQFVIEHLPSLDEGKKKHKDVEKDEFDELLKELLVEKADVLKRLSKK</sequence>
<evidence type="ECO:0000313" key="2">
    <source>
        <dbReference type="EMBL" id="KIA77724.1"/>
    </source>
</evidence>
<dbReference type="InterPro" id="IPR022789">
    <property type="entry name" value="ParD"/>
</dbReference>
<comment type="caution">
    <text evidence="2">The sequence shown here is derived from an EMBL/GenBank/DDBJ whole genome shotgun (WGS) entry which is preliminary data.</text>
</comment>
<dbReference type="InterPro" id="IPR010985">
    <property type="entry name" value="Ribbon_hlx_hlx"/>
</dbReference>
<evidence type="ECO:0000256" key="1">
    <source>
        <dbReference type="ARBA" id="ARBA00022649"/>
    </source>
</evidence>
<dbReference type="AlphaFoldDB" id="A0A0C1EMY8"/>
<protein>
    <submittedName>
        <fullName evidence="2">Uncharacterized protein</fullName>
    </submittedName>
</protein>
<dbReference type="Proteomes" id="UP000031307">
    <property type="component" value="Unassembled WGS sequence"/>
</dbReference>
<keyword evidence="1" id="KW-1277">Toxin-antitoxin system</keyword>
<dbReference type="RefSeq" id="WP_013925065.1">
    <property type="nucleotide sequence ID" value="NZ_JSAM01000065.1"/>
</dbReference>
<dbReference type="EMBL" id="JSAM01000065">
    <property type="protein sequence ID" value="KIA77724.1"/>
    <property type="molecule type" value="Genomic_DNA"/>
</dbReference>
<gene>
    <name evidence="2" type="ORF">DB43_FV00050</name>
</gene>
<dbReference type="PATRIC" id="fig|83552.4.peg.1101"/>
<dbReference type="GO" id="GO:0006355">
    <property type="term" value="P:regulation of DNA-templated transcription"/>
    <property type="evidence" value="ECO:0007669"/>
    <property type="project" value="InterPro"/>
</dbReference>